<dbReference type="EMBL" id="CYKH01002001">
    <property type="protein sequence ID" value="CUG92074.1"/>
    <property type="molecule type" value="Genomic_DNA"/>
</dbReference>
<dbReference type="OrthoDB" id="347244at2759"/>
<dbReference type="PANTHER" id="PTHR33862">
    <property type="entry name" value="OROFACIAL CLEFT 1 CANDIDATE GENE 1 PROTEIN"/>
    <property type="match status" value="1"/>
</dbReference>
<keyword evidence="4" id="KW-1185">Reference proteome</keyword>
<reference evidence="4" key="1">
    <citation type="submission" date="2015-09" db="EMBL/GenBank/DDBJ databases">
        <authorList>
            <consortium name="Pathogen Informatics"/>
        </authorList>
    </citation>
    <scope>NUCLEOTIDE SEQUENCE [LARGE SCALE GENOMIC DNA]</scope>
    <source>
        <strain evidence="4">Lake Konstanz</strain>
    </source>
</reference>
<name>A0A0S4JP60_BODSA</name>
<protein>
    <recommendedName>
        <fullName evidence="5">Transmembrane protein</fullName>
    </recommendedName>
</protein>
<dbReference type="InterPro" id="IPR031390">
    <property type="entry name" value="OFCC1"/>
</dbReference>
<proteinExistence type="predicted"/>
<dbReference type="PANTHER" id="PTHR33862:SF3">
    <property type="entry name" value="OROFACIAL CLEFT 1 CANDIDATE GENE 1 PROTEIN"/>
    <property type="match status" value="1"/>
</dbReference>
<dbReference type="Proteomes" id="UP000051952">
    <property type="component" value="Unassembled WGS sequence"/>
</dbReference>
<feature type="transmembrane region" description="Helical" evidence="2">
    <location>
        <begin position="668"/>
        <end position="690"/>
    </location>
</feature>
<dbReference type="AlphaFoldDB" id="A0A0S4JP60"/>
<keyword evidence="2" id="KW-0472">Membrane</keyword>
<keyword evidence="2" id="KW-0812">Transmembrane</keyword>
<feature type="transmembrane region" description="Helical" evidence="2">
    <location>
        <begin position="572"/>
        <end position="596"/>
    </location>
</feature>
<organism evidence="3 4">
    <name type="scientific">Bodo saltans</name>
    <name type="common">Flagellated protozoan</name>
    <dbReference type="NCBI Taxonomy" id="75058"/>
    <lineage>
        <taxon>Eukaryota</taxon>
        <taxon>Discoba</taxon>
        <taxon>Euglenozoa</taxon>
        <taxon>Kinetoplastea</taxon>
        <taxon>Metakinetoplastina</taxon>
        <taxon>Eubodonida</taxon>
        <taxon>Bodonidae</taxon>
        <taxon>Bodo</taxon>
    </lineage>
</organism>
<evidence type="ECO:0000313" key="3">
    <source>
        <dbReference type="EMBL" id="CUG92074.1"/>
    </source>
</evidence>
<feature type="compositionally biased region" description="Acidic residues" evidence="1">
    <location>
        <begin position="23"/>
        <end position="39"/>
    </location>
</feature>
<sequence length="928" mass="107193">MKRASFAPELVQDFTDINQVQEEGSESSDDELLDDDSDEFELPDPTTFASVRNAVTTGQFSKYLKDFDTTAAKQAVTFASLPAHVIDEGNRTQLLSQGLEREDEHLQHQNDLDHIDLLRNRRIFEVQRRRVAQINESRRQLRDIQVKSSLTEELLGTYFGFTKKNLDIHLTTRTAEVLQSVGEVRRFERGDYDPNKPDWDTFEQQVELRIMKIRGLKDKIPPGEYVLLVSKWDKLAGQPMQWTHRIKNRSAYAPCPLHSEEKNTTIRSNCEICNGWCGGTLPFTHDGSQRSFETGVNAKVFTFFPSRVTIKPYMALMFELVKLPQKRQGQSKIVGWGVMPCVDSGFSIINGKFRFPILRGEYSTYFSHHETVRKAISDDVENWLGNMYMEIFPHPREHFGRSEFQLHSEFTAHLLNLNDYPSTKDQDGWPVDIKKRGLSFDVANEEELSKGRNADGTDDQGRRKSVGGTVIDDTNYFPYLRPEKVPQLETKVQTWWGIVREAVLDRRRFRKQEQQRVQREAVKKAEEQNQYRFSIHPHGAVLMQSAWSTQVEYCTRAILDEMSLREPKHYKFWLNILVVLLSLMFQCYMRSVFVIIGANSMSVPIDSIDLKVYGLVVNYSYRNTWALQEVLFCLMNLFGNCIAVQSLIWFGMYVRASGGQVPEQLSKFVFALSFSYYLEPWLDLIIDLIADINHGDIMRLGAFFDYHEYGAFYGYLTFAVIFFFFCAIIFVTTFLYTMRLHLNGILQDSYWRILLVDEDNYFVPSDLEVSQREFYHVLYKAERWRGATGKRRKIAVYDLITTDEDHPKYMQKNQYVAIYELNTEDGDEYFALKPMKIFRHFFFTYEGAILECLPDEVPQGVVAAVLRMQSTFLKALTRGGSTLGDPMAMALGAKLKDISLDDTNTLVTVADPASPVAGGRRKSAITFK</sequence>
<keyword evidence="2" id="KW-1133">Transmembrane helix</keyword>
<gene>
    <name evidence="3" type="ORF">BSAL_02575</name>
</gene>
<feature type="region of interest" description="Disordered" evidence="1">
    <location>
        <begin position="447"/>
        <end position="467"/>
    </location>
</feature>
<evidence type="ECO:0000256" key="2">
    <source>
        <dbReference type="SAM" id="Phobius"/>
    </source>
</evidence>
<evidence type="ECO:0000313" key="4">
    <source>
        <dbReference type="Proteomes" id="UP000051952"/>
    </source>
</evidence>
<feature type="compositionally biased region" description="Basic and acidic residues" evidence="1">
    <location>
        <begin position="447"/>
        <end position="462"/>
    </location>
</feature>
<feature type="transmembrane region" description="Helical" evidence="2">
    <location>
        <begin position="637"/>
        <end position="656"/>
    </location>
</feature>
<evidence type="ECO:0008006" key="5">
    <source>
        <dbReference type="Google" id="ProtNLM"/>
    </source>
</evidence>
<feature type="transmembrane region" description="Helical" evidence="2">
    <location>
        <begin position="710"/>
        <end position="736"/>
    </location>
</feature>
<feature type="region of interest" description="Disordered" evidence="1">
    <location>
        <begin position="13"/>
        <end position="39"/>
    </location>
</feature>
<accession>A0A0S4JP60</accession>
<dbReference type="VEuPathDB" id="TriTrypDB:BSAL_02575"/>
<evidence type="ECO:0000256" key="1">
    <source>
        <dbReference type="SAM" id="MobiDB-lite"/>
    </source>
</evidence>